<accession>A0A0B5E0B2</accession>
<dbReference type="STRING" id="1208324.P73_3944"/>
<dbReference type="HOGENOM" id="CLU_055769_1_2_5"/>
<organism evidence="2 3">
    <name type="scientific">Celeribacter indicus</name>
    <dbReference type="NCBI Taxonomy" id="1208324"/>
    <lineage>
        <taxon>Bacteria</taxon>
        <taxon>Pseudomonadati</taxon>
        <taxon>Pseudomonadota</taxon>
        <taxon>Alphaproteobacteria</taxon>
        <taxon>Rhodobacterales</taxon>
        <taxon>Roseobacteraceae</taxon>
        <taxon>Celeribacter</taxon>
    </lineage>
</organism>
<dbReference type="InterPro" id="IPR046348">
    <property type="entry name" value="SIS_dom_sf"/>
</dbReference>
<dbReference type="PANTHER" id="PTHR30514">
    <property type="entry name" value="GLUCOKINASE"/>
    <property type="match status" value="1"/>
</dbReference>
<dbReference type="Gene3D" id="1.10.10.10">
    <property type="entry name" value="Winged helix-like DNA-binding domain superfamily/Winged helix DNA-binding domain"/>
    <property type="match status" value="1"/>
</dbReference>
<dbReference type="PANTHER" id="PTHR30514:SF18">
    <property type="entry name" value="RPIR-FAMILY TRANSCRIPTIONAL REGULATOR"/>
    <property type="match status" value="1"/>
</dbReference>
<evidence type="ECO:0000259" key="1">
    <source>
        <dbReference type="PROSITE" id="PS51071"/>
    </source>
</evidence>
<dbReference type="InterPro" id="IPR036388">
    <property type="entry name" value="WH-like_DNA-bd_sf"/>
</dbReference>
<dbReference type="SUPFAM" id="SSF46689">
    <property type="entry name" value="Homeodomain-like"/>
    <property type="match status" value="1"/>
</dbReference>
<dbReference type="Proteomes" id="UP000031521">
    <property type="component" value="Chromosome"/>
</dbReference>
<feature type="domain" description="HTH rpiR-type" evidence="1">
    <location>
        <begin position="15"/>
        <end position="91"/>
    </location>
</feature>
<dbReference type="Gene3D" id="3.40.50.10490">
    <property type="entry name" value="Glucose-6-phosphate isomerase like protein, domain 1"/>
    <property type="match status" value="1"/>
</dbReference>
<dbReference type="RefSeq" id="WP_043870941.1">
    <property type="nucleotide sequence ID" value="NZ_CP004393.1"/>
</dbReference>
<dbReference type="GO" id="GO:0003700">
    <property type="term" value="F:DNA-binding transcription factor activity"/>
    <property type="evidence" value="ECO:0007669"/>
    <property type="project" value="InterPro"/>
</dbReference>
<dbReference type="EMBL" id="CP004393">
    <property type="protein sequence ID" value="AJE48659.1"/>
    <property type="molecule type" value="Genomic_DNA"/>
</dbReference>
<evidence type="ECO:0000313" key="2">
    <source>
        <dbReference type="EMBL" id="AJE48659.1"/>
    </source>
</evidence>
<dbReference type="KEGG" id="cid:P73_3944"/>
<dbReference type="InterPro" id="IPR009057">
    <property type="entry name" value="Homeodomain-like_sf"/>
</dbReference>
<dbReference type="Pfam" id="PF01418">
    <property type="entry name" value="HTH_6"/>
    <property type="match status" value="1"/>
</dbReference>
<name>A0A0B5E0B2_9RHOB</name>
<dbReference type="OrthoDB" id="3574600at2"/>
<keyword evidence="3" id="KW-1185">Reference proteome</keyword>
<dbReference type="SUPFAM" id="SSF53697">
    <property type="entry name" value="SIS domain"/>
    <property type="match status" value="1"/>
</dbReference>
<proteinExistence type="predicted"/>
<evidence type="ECO:0000313" key="3">
    <source>
        <dbReference type="Proteomes" id="UP000031521"/>
    </source>
</evidence>
<dbReference type="GO" id="GO:0097367">
    <property type="term" value="F:carbohydrate derivative binding"/>
    <property type="evidence" value="ECO:0007669"/>
    <property type="project" value="InterPro"/>
</dbReference>
<sequence length="300" mass="33053">MEPTDPPFRPPDDARSLEARIHDAYPDLSTAERRMADILLLHQMDLPLYTAAELAREAGVSTATAARLFRELGYESYPEAKRRIREENHWGSPQAGLVDSRQSISGSGTPAVAPLLQATLNNIRSTMESLPTDELDRWRDTICEARTLWIIGLRNGYGIAHVAGHYFSLVKSGVRVLPGTGTSLAADLSSVGAGDAVLVVAFRRRPRMLAGMLRELERAGASTMLLTDVSALESARAAQRVIRCRCRVPSPFNSFAAALPIIDYLAWAVAYQLGEDSAERFRRIDRMVTLFDDVSTPVRS</sequence>
<dbReference type="GO" id="GO:1901135">
    <property type="term" value="P:carbohydrate derivative metabolic process"/>
    <property type="evidence" value="ECO:0007669"/>
    <property type="project" value="InterPro"/>
</dbReference>
<reference evidence="2 3" key="1">
    <citation type="journal article" date="2014" name="Int. J. Syst. Evol. Microbiol.">
        <title>Celeribacter indicus sp. nov., a polycyclic aromatic hydrocarbon-degrading bacterium from deep-sea sediment and reclassification of Huaishuia halophila as Celeribacter halophilus comb. nov.</title>
        <authorList>
            <person name="Lai Q."/>
            <person name="Cao J."/>
            <person name="Yuan J."/>
            <person name="Li F."/>
            <person name="Shao Z."/>
        </authorList>
    </citation>
    <scope>NUCLEOTIDE SEQUENCE [LARGE SCALE GENOMIC DNA]</scope>
    <source>
        <strain evidence="2">P73</strain>
    </source>
</reference>
<dbReference type="Pfam" id="PF01380">
    <property type="entry name" value="SIS"/>
    <property type="match status" value="1"/>
</dbReference>
<dbReference type="InterPro" id="IPR000281">
    <property type="entry name" value="HTH_RpiR"/>
</dbReference>
<dbReference type="AlphaFoldDB" id="A0A0B5E0B2"/>
<dbReference type="InterPro" id="IPR001347">
    <property type="entry name" value="SIS_dom"/>
</dbReference>
<dbReference type="GO" id="GO:0003677">
    <property type="term" value="F:DNA binding"/>
    <property type="evidence" value="ECO:0007669"/>
    <property type="project" value="InterPro"/>
</dbReference>
<dbReference type="InterPro" id="IPR047640">
    <property type="entry name" value="RpiR-like"/>
</dbReference>
<protein>
    <submittedName>
        <fullName evidence="2">RpiR family transcriptional regulator</fullName>
    </submittedName>
</protein>
<gene>
    <name evidence="2" type="ORF">P73_3944</name>
</gene>
<dbReference type="PROSITE" id="PS51071">
    <property type="entry name" value="HTH_RPIR"/>
    <property type="match status" value="1"/>
</dbReference>